<feature type="domain" description="DUF6089" evidence="2">
    <location>
        <begin position="183"/>
        <end position="235"/>
    </location>
</feature>
<dbReference type="KEGG" id="rti:DC20_07020"/>
<dbReference type="RefSeq" id="WP_062543177.1">
    <property type="nucleotide sequence ID" value="NZ_CP012643.1"/>
</dbReference>
<name>A0A0P0CWK5_9BACT</name>
<organism evidence="3 4">
    <name type="scientific">Rufibacter tibetensis</name>
    <dbReference type="NCBI Taxonomy" id="512763"/>
    <lineage>
        <taxon>Bacteria</taxon>
        <taxon>Pseudomonadati</taxon>
        <taxon>Bacteroidota</taxon>
        <taxon>Cytophagia</taxon>
        <taxon>Cytophagales</taxon>
        <taxon>Hymenobacteraceae</taxon>
        <taxon>Rufibacter</taxon>
    </lineage>
</organism>
<evidence type="ECO:0000259" key="2">
    <source>
        <dbReference type="Pfam" id="PF19573"/>
    </source>
</evidence>
<dbReference type="InterPro" id="IPR045743">
    <property type="entry name" value="DUF6089"/>
</dbReference>
<dbReference type="InterPro" id="IPR011250">
    <property type="entry name" value="OMP/PagP_B-barrel"/>
</dbReference>
<evidence type="ECO:0000313" key="4">
    <source>
        <dbReference type="Proteomes" id="UP000061382"/>
    </source>
</evidence>
<proteinExistence type="predicted"/>
<dbReference type="Proteomes" id="UP000061382">
    <property type="component" value="Chromosome"/>
</dbReference>
<evidence type="ECO:0000256" key="1">
    <source>
        <dbReference type="SAM" id="SignalP"/>
    </source>
</evidence>
<feature type="signal peptide" evidence="1">
    <location>
        <begin position="1"/>
        <end position="24"/>
    </location>
</feature>
<protein>
    <recommendedName>
        <fullName evidence="2">DUF6089 domain-containing protein</fullName>
    </recommendedName>
</protein>
<dbReference type="OrthoDB" id="654178at2"/>
<feature type="chain" id="PRO_5006043003" description="DUF6089 domain-containing protein" evidence="1">
    <location>
        <begin position="25"/>
        <end position="316"/>
    </location>
</feature>
<dbReference type="SUPFAM" id="SSF56925">
    <property type="entry name" value="OMPA-like"/>
    <property type="match status" value="1"/>
</dbReference>
<evidence type="ECO:0000313" key="3">
    <source>
        <dbReference type="EMBL" id="ALI98765.1"/>
    </source>
</evidence>
<dbReference type="EMBL" id="CP012643">
    <property type="protein sequence ID" value="ALI98765.1"/>
    <property type="molecule type" value="Genomic_DNA"/>
</dbReference>
<accession>A0A0P0CWK5</accession>
<dbReference type="Pfam" id="PF19573">
    <property type="entry name" value="DUF6089"/>
    <property type="match status" value="2"/>
</dbReference>
<sequence length="316" mass="35952">MKKFFSTSLILFVLFMAAAPEAEAQRFSRRNLYNSVGISLNAMNYFGDVTPESDFTSLRLNSTRPSVSVHFTRKFTPRISGRAALSWGRITGDDSKSADFSEPENEPRFKRNLSFRNDIKELSVQGVVDLFQNRRTYLRRPDFTPYAFLGVAVFHHNPKAYYDGRDARVDAGWYELQPLGTEGQYADDNDYPEPYKKVQFAIPFGLGVKYKLARNWDLGFEITWRKTFTDYLDDVSTTYADKGDLTTVAAILSDRSADNSRAGSYPIITENGYSRINGYGAKGDQRGDASDEDWYISTGFSLNYILTPARRGPKFR</sequence>
<gene>
    <name evidence="3" type="ORF">DC20_07020</name>
</gene>
<dbReference type="AlphaFoldDB" id="A0A0P0CWK5"/>
<keyword evidence="1" id="KW-0732">Signal</keyword>
<dbReference type="STRING" id="512763.DC20_07020"/>
<dbReference type="Gene3D" id="2.40.160.20">
    <property type="match status" value="1"/>
</dbReference>
<feature type="domain" description="DUF6089" evidence="2">
    <location>
        <begin position="33"/>
        <end position="165"/>
    </location>
</feature>
<reference evidence="3 4" key="1">
    <citation type="submission" date="2015-08" db="EMBL/GenBank/DDBJ databases">
        <title>Complete genome sequence of Rufibacter tibetensis strain 1351t, a radiation-resistant bacterium from tibet plateau.</title>
        <authorList>
            <person name="Dai J."/>
        </authorList>
    </citation>
    <scope>NUCLEOTIDE SEQUENCE [LARGE SCALE GENOMIC DNA]</scope>
    <source>
        <strain evidence="3 4">1351</strain>
    </source>
</reference>
<keyword evidence="4" id="KW-1185">Reference proteome</keyword>
<dbReference type="PATRIC" id="fig|512763.3.peg.1551"/>